<dbReference type="AlphaFoldDB" id="A0A8D9FEL5"/>
<feature type="transmembrane region" description="Helical" evidence="1">
    <location>
        <begin position="95"/>
        <end position="112"/>
    </location>
</feature>
<name>A0A8D9FEL5_9HEMI</name>
<keyword evidence="1" id="KW-0812">Transmembrane</keyword>
<evidence type="ECO:0000256" key="1">
    <source>
        <dbReference type="SAM" id="Phobius"/>
    </source>
</evidence>
<organism evidence="2">
    <name type="scientific">Cacopsylla melanoneura</name>
    <dbReference type="NCBI Taxonomy" id="428564"/>
    <lineage>
        <taxon>Eukaryota</taxon>
        <taxon>Metazoa</taxon>
        <taxon>Ecdysozoa</taxon>
        <taxon>Arthropoda</taxon>
        <taxon>Hexapoda</taxon>
        <taxon>Insecta</taxon>
        <taxon>Pterygota</taxon>
        <taxon>Neoptera</taxon>
        <taxon>Paraneoptera</taxon>
        <taxon>Hemiptera</taxon>
        <taxon>Sternorrhyncha</taxon>
        <taxon>Psylloidea</taxon>
        <taxon>Psyllidae</taxon>
        <taxon>Psyllinae</taxon>
        <taxon>Cacopsylla</taxon>
    </lineage>
</organism>
<accession>A0A8D9FEL5</accession>
<keyword evidence="1" id="KW-0472">Membrane</keyword>
<sequence length="116" mass="13833">MEMFFQHTKERQHNPSSDASFFFLKAILLYSSFKRNPSFLLLLRLLQSIMISFSFSIRADIFHSYLFILSSSFILGKHSQSFFQHHSSFKIHRSFLVSVTPCPFFLLFFYYSKNHL</sequence>
<keyword evidence="1" id="KW-1133">Transmembrane helix</keyword>
<dbReference type="EMBL" id="HBUF01644609">
    <property type="protein sequence ID" value="CAG6785610.1"/>
    <property type="molecule type" value="Transcribed_RNA"/>
</dbReference>
<evidence type="ECO:0000313" key="2">
    <source>
        <dbReference type="EMBL" id="CAG6785610.1"/>
    </source>
</evidence>
<reference evidence="2" key="1">
    <citation type="submission" date="2021-05" db="EMBL/GenBank/DDBJ databases">
        <authorList>
            <person name="Alioto T."/>
            <person name="Alioto T."/>
            <person name="Gomez Garrido J."/>
        </authorList>
    </citation>
    <scope>NUCLEOTIDE SEQUENCE</scope>
</reference>
<protein>
    <submittedName>
        <fullName evidence="2">Uncharacterized protein</fullName>
    </submittedName>
</protein>
<feature type="transmembrane region" description="Helical" evidence="1">
    <location>
        <begin position="39"/>
        <end position="57"/>
    </location>
</feature>
<proteinExistence type="predicted"/>